<sequence length="231" mass="27132">MIDHFKSKESKEKEYLFSLSLYAWAGFQPNQFTDIYWNCWGTWPELLSKFIFEMYKDYKYRKISVKEILKNIQEGKSANLLRLHADRTSTPPKLTIEDYYHFPQGYFGNSPQFIPRPNTDDPTNGYIVCMVLYDIKAPSDGNAPYNPLVEKKCELWIFDGQNLSDGPRYRLSHPRLDMGVTIHTTWLSKLETPPPRTDYSVRKDYEDLVKKTGSEAIAILFNDDIYPHFEN</sequence>
<proteinExistence type="inferred from homology"/>
<dbReference type="GO" id="GO:0046872">
    <property type="term" value="F:metal ion binding"/>
    <property type="evidence" value="ECO:0007669"/>
    <property type="project" value="UniProtKB-KW"/>
</dbReference>
<accession>A0AAE3GLU2</accession>
<evidence type="ECO:0000256" key="4">
    <source>
        <dbReference type="ARBA" id="ARBA00023004"/>
    </source>
</evidence>
<dbReference type="RefSeq" id="WP_254009756.1">
    <property type="nucleotide sequence ID" value="NZ_JAMZMM010000002.1"/>
</dbReference>
<evidence type="ECO:0000256" key="3">
    <source>
        <dbReference type="ARBA" id="ARBA00022723"/>
    </source>
</evidence>
<comment type="similarity">
    <text evidence="2">Belongs to the carotenoid oxygenase family.</text>
</comment>
<protein>
    <submittedName>
        <fullName evidence="5">Carotenoid oxygenase family protein</fullName>
    </submittedName>
</protein>
<keyword evidence="6" id="KW-1185">Reference proteome</keyword>
<dbReference type="EMBL" id="JAMZMM010000002">
    <property type="protein sequence ID" value="MCP2726935.1"/>
    <property type="molecule type" value="Genomic_DNA"/>
</dbReference>
<name>A0AAE3GLU2_9CYAN</name>
<evidence type="ECO:0000256" key="1">
    <source>
        <dbReference type="ARBA" id="ARBA00001954"/>
    </source>
</evidence>
<organism evidence="5 6">
    <name type="scientific">Limnofasciculus baicalensis BBK-W-15</name>
    <dbReference type="NCBI Taxonomy" id="2699891"/>
    <lineage>
        <taxon>Bacteria</taxon>
        <taxon>Bacillati</taxon>
        <taxon>Cyanobacteriota</taxon>
        <taxon>Cyanophyceae</taxon>
        <taxon>Coleofasciculales</taxon>
        <taxon>Coleofasciculaceae</taxon>
        <taxon>Limnofasciculus</taxon>
        <taxon>Limnofasciculus baicalensis</taxon>
    </lineage>
</organism>
<evidence type="ECO:0000313" key="5">
    <source>
        <dbReference type="EMBL" id="MCP2726935.1"/>
    </source>
</evidence>
<dbReference type="AlphaFoldDB" id="A0AAE3GLU2"/>
<comment type="caution">
    <text evidence="5">The sequence shown here is derived from an EMBL/GenBank/DDBJ whole genome shotgun (WGS) entry which is preliminary data.</text>
</comment>
<dbReference type="InterPro" id="IPR004294">
    <property type="entry name" value="Carotenoid_Oase"/>
</dbReference>
<dbReference type="Pfam" id="PF03055">
    <property type="entry name" value="RPE65"/>
    <property type="match status" value="1"/>
</dbReference>
<gene>
    <name evidence="5" type="ORF">NJ959_00385</name>
</gene>
<keyword evidence="4" id="KW-0408">Iron</keyword>
<dbReference type="GO" id="GO:0016702">
    <property type="term" value="F:oxidoreductase activity, acting on single donors with incorporation of molecular oxygen, incorporation of two atoms of oxygen"/>
    <property type="evidence" value="ECO:0007669"/>
    <property type="project" value="InterPro"/>
</dbReference>
<keyword evidence="3" id="KW-0479">Metal-binding</keyword>
<reference evidence="5" key="1">
    <citation type="submission" date="2022-06" db="EMBL/GenBank/DDBJ databases">
        <title>New cyanobacteria of genus Symplocastrum in benthos of Lake Baikal.</title>
        <authorList>
            <person name="Sorokovikova E."/>
            <person name="Tikhonova I."/>
            <person name="Krasnopeev A."/>
            <person name="Evseev P."/>
            <person name="Gladkikh A."/>
            <person name="Belykh O."/>
        </authorList>
    </citation>
    <scope>NUCLEOTIDE SEQUENCE</scope>
    <source>
        <strain evidence="5">BBK-W-15</strain>
    </source>
</reference>
<evidence type="ECO:0000256" key="2">
    <source>
        <dbReference type="ARBA" id="ARBA00006787"/>
    </source>
</evidence>
<dbReference type="Proteomes" id="UP001204953">
    <property type="component" value="Unassembled WGS sequence"/>
</dbReference>
<comment type="cofactor">
    <cofactor evidence="1">
        <name>Fe(2+)</name>
        <dbReference type="ChEBI" id="CHEBI:29033"/>
    </cofactor>
</comment>
<evidence type="ECO:0000313" key="6">
    <source>
        <dbReference type="Proteomes" id="UP001204953"/>
    </source>
</evidence>